<dbReference type="EMBL" id="JABZFV010000039">
    <property type="protein sequence ID" value="MBF0934589.1"/>
    <property type="molecule type" value="Genomic_DNA"/>
</dbReference>
<dbReference type="PROSITE" id="PS51371">
    <property type="entry name" value="CBS"/>
    <property type="match status" value="2"/>
</dbReference>
<proteinExistence type="predicted"/>
<evidence type="ECO:0000256" key="2">
    <source>
        <dbReference type="PROSITE-ProRule" id="PRU00703"/>
    </source>
</evidence>
<dbReference type="RefSeq" id="WP_314249323.1">
    <property type="nucleotide sequence ID" value="NZ_CAUQKM010000002.1"/>
</dbReference>
<dbReference type="PANTHER" id="PTHR43080">
    <property type="entry name" value="CBS DOMAIN-CONTAINING PROTEIN CBSX3, MITOCHONDRIAL"/>
    <property type="match status" value="1"/>
</dbReference>
<evidence type="ECO:0000313" key="5">
    <source>
        <dbReference type="Proteomes" id="UP000757900"/>
    </source>
</evidence>
<evidence type="ECO:0000256" key="1">
    <source>
        <dbReference type="ARBA" id="ARBA00023122"/>
    </source>
</evidence>
<dbReference type="InterPro" id="IPR051257">
    <property type="entry name" value="Diverse_CBS-Domain"/>
</dbReference>
<comment type="caution">
    <text evidence="4">The sequence shown here is derived from an EMBL/GenBank/DDBJ whole genome shotgun (WGS) entry which is preliminary data.</text>
</comment>
<accession>A0A929MST4</accession>
<dbReference type="Proteomes" id="UP000757900">
    <property type="component" value="Unassembled WGS sequence"/>
</dbReference>
<gene>
    <name evidence="4" type="ORF">HXK00_02955</name>
</gene>
<dbReference type="InterPro" id="IPR048125">
    <property type="entry name" value="CBS_CbpB"/>
</dbReference>
<evidence type="ECO:0000313" key="4">
    <source>
        <dbReference type="EMBL" id="MBF0934589.1"/>
    </source>
</evidence>
<dbReference type="AlphaFoldDB" id="A0A929MST4"/>
<sequence>MIHPKIEALVANKMLDFMIPADNVANVIDQHTLSTGLLILTQSNYTMIPVLSAESKLMGVISMSMIIKAVMTVDAIEMERLDELKVRDVMLSQPVRVQANCHLADVLNYLIDQNFVCVVDEDNRFLGIITRKNVLQRLTHLLHLTSNPGEVARLIKLFETAKTGA</sequence>
<feature type="domain" description="CBS" evidence="3">
    <location>
        <begin position="18"/>
        <end position="78"/>
    </location>
</feature>
<dbReference type="Pfam" id="PF00571">
    <property type="entry name" value="CBS"/>
    <property type="match status" value="1"/>
</dbReference>
<dbReference type="CDD" id="cd04643">
    <property type="entry name" value="CBS_pair_bac"/>
    <property type="match status" value="1"/>
</dbReference>
<name>A0A929MST4_ABIDE</name>
<dbReference type="SUPFAM" id="SSF54631">
    <property type="entry name" value="CBS-domain pair"/>
    <property type="match status" value="1"/>
</dbReference>
<dbReference type="NCBIfam" id="NF041630">
    <property type="entry name" value="CBS_CbpB"/>
    <property type="match status" value="1"/>
</dbReference>
<reference evidence="4" key="1">
    <citation type="submission" date="2020-04" db="EMBL/GenBank/DDBJ databases">
        <title>Deep metagenomics examines the oral microbiome during advanced dental caries in children, revealing novel taxa and co-occurrences with host molecules.</title>
        <authorList>
            <person name="Baker J.L."/>
            <person name="Morton J.T."/>
            <person name="Dinis M."/>
            <person name="Alvarez R."/>
            <person name="Tran N.C."/>
            <person name="Knight R."/>
            <person name="Edlund A."/>
        </authorList>
    </citation>
    <scope>NUCLEOTIDE SEQUENCE</scope>
    <source>
        <strain evidence="4">JCVI_23_bin.16</strain>
    </source>
</reference>
<dbReference type="Gene3D" id="3.10.580.10">
    <property type="entry name" value="CBS-domain"/>
    <property type="match status" value="1"/>
</dbReference>
<feature type="domain" description="CBS" evidence="3">
    <location>
        <begin position="90"/>
        <end position="146"/>
    </location>
</feature>
<evidence type="ECO:0000259" key="3">
    <source>
        <dbReference type="PROSITE" id="PS51371"/>
    </source>
</evidence>
<dbReference type="InterPro" id="IPR046342">
    <property type="entry name" value="CBS_dom_sf"/>
</dbReference>
<keyword evidence="1 2" id="KW-0129">CBS domain</keyword>
<dbReference type="PANTHER" id="PTHR43080:SF30">
    <property type="entry name" value="CYCLIC DI-AMP RECEPTOR B"/>
    <property type="match status" value="1"/>
</dbReference>
<protein>
    <submittedName>
        <fullName evidence="4">CBS domain-containing protein</fullName>
    </submittedName>
</protein>
<dbReference type="InterPro" id="IPR000644">
    <property type="entry name" value="CBS_dom"/>
</dbReference>
<organism evidence="4 5">
    <name type="scientific">Abiotrophia defectiva</name>
    <name type="common">Streptococcus defectivus</name>
    <dbReference type="NCBI Taxonomy" id="46125"/>
    <lineage>
        <taxon>Bacteria</taxon>
        <taxon>Bacillati</taxon>
        <taxon>Bacillota</taxon>
        <taxon>Bacilli</taxon>
        <taxon>Lactobacillales</taxon>
        <taxon>Aerococcaceae</taxon>
        <taxon>Abiotrophia</taxon>
    </lineage>
</organism>